<dbReference type="Pfam" id="PF20150">
    <property type="entry name" value="2EXR"/>
    <property type="match status" value="1"/>
</dbReference>
<dbReference type="PANTHER" id="PTHR35910">
    <property type="entry name" value="2EXR DOMAIN-CONTAINING PROTEIN"/>
    <property type="match status" value="1"/>
</dbReference>
<protein>
    <recommendedName>
        <fullName evidence="1">2EXR domain-containing protein</fullName>
    </recommendedName>
</protein>
<evidence type="ECO:0000313" key="3">
    <source>
        <dbReference type="Proteomes" id="UP001369815"/>
    </source>
</evidence>
<keyword evidence="3" id="KW-1185">Reference proteome</keyword>
<reference evidence="2 3" key="1">
    <citation type="journal article" date="2024" name="Front Chem Biol">
        <title>Unveiling the potential of Daldinia eschscholtzii MFLUCC 19-0629 through bioactivity and bioinformatics studies for enhanced sustainable agriculture production.</title>
        <authorList>
            <person name="Brooks S."/>
            <person name="Weaver J.A."/>
            <person name="Klomchit A."/>
            <person name="Alharthi S.A."/>
            <person name="Onlamun T."/>
            <person name="Nurani R."/>
            <person name="Vong T.K."/>
            <person name="Alberti F."/>
            <person name="Greco C."/>
        </authorList>
    </citation>
    <scope>NUCLEOTIDE SEQUENCE [LARGE SCALE GENOMIC DNA]</scope>
    <source>
        <strain evidence="2">MFLUCC 19-0629</strain>
    </source>
</reference>
<proteinExistence type="predicted"/>
<accession>A0AAX6N091</accession>
<organism evidence="2 3">
    <name type="scientific">Daldinia eschscholtzii</name>
    <dbReference type="NCBI Taxonomy" id="292717"/>
    <lineage>
        <taxon>Eukaryota</taxon>
        <taxon>Fungi</taxon>
        <taxon>Dikarya</taxon>
        <taxon>Ascomycota</taxon>
        <taxon>Pezizomycotina</taxon>
        <taxon>Sordariomycetes</taxon>
        <taxon>Xylariomycetidae</taxon>
        <taxon>Xylariales</taxon>
        <taxon>Hypoxylaceae</taxon>
        <taxon>Daldinia</taxon>
    </lineage>
</organism>
<dbReference type="PANTHER" id="PTHR35910:SF1">
    <property type="entry name" value="2EXR DOMAIN-CONTAINING PROTEIN"/>
    <property type="match status" value="1"/>
</dbReference>
<dbReference type="EMBL" id="JBANMG010000001">
    <property type="protein sequence ID" value="KAK6958308.1"/>
    <property type="molecule type" value="Genomic_DNA"/>
</dbReference>
<feature type="domain" description="2EXR" evidence="1">
    <location>
        <begin position="147"/>
        <end position="209"/>
    </location>
</feature>
<comment type="caution">
    <text evidence="2">The sequence shown here is derived from an EMBL/GenBank/DDBJ whole genome shotgun (WGS) entry which is preliminary data.</text>
</comment>
<name>A0AAX6N091_9PEZI</name>
<dbReference type="AlphaFoldDB" id="A0AAX6N091"/>
<evidence type="ECO:0000259" key="1">
    <source>
        <dbReference type="Pfam" id="PF20150"/>
    </source>
</evidence>
<evidence type="ECO:0000313" key="2">
    <source>
        <dbReference type="EMBL" id="KAK6958308.1"/>
    </source>
</evidence>
<dbReference type="Proteomes" id="UP001369815">
    <property type="component" value="Unassembled WGS sequence"/>
</dbReference>
<dbReference type="InterPro" id="IPR045518">
    <property type="entry name" value="2EXR"/>
</dbReference>
<gene>
    <name evidence="2" type="ORF">Daesc_001106</name>
</gene>
<sequence length="411" mass="48052">MSSTSQIFPGQIPAAMAHNLNVVEHYNQPKEREVRDLRVIRKVLDEMNYVKVIEVLRKEVYGGGPMENREAYLRSKLREIFPKLLSMVVKRLSPGLQLQCSSKLSEIVEVCIQIVGGFNSKWFFDSSHHTLVNTFRKDPVKSHLKTFHKFPQLPPEIRVMIWNFAVRAQDRRVTTYRLRRVLRAPCPTLFLVCKESKFWAMKRYKKVRNGDLLYGKILPAYFEARGPIISFDDDIVGIGDWFAWNPSRGARCYTSEIYDRQAGGLGLRKIHQRIQALSQVGFRRVIVGNEYNGLYPEMLFYKNSRKVHTTYRNLGGIRDDWSWNWTHKLEEVWKSERVYNMVNNTSKESFVRLYPPAPGDECDCSLCERADLNMGIKDIPYKKPGPYDIEEHERIFDMVKPYDHWDGTGSK</sequence>